<evidence type="ECO:0000313" key="1">
    <source>
        <dbReference type="EMBL" id="KAK9811758.1"/>
    </source>
</evidence>
<dbReference type="SUPFAM" id="SSF53167">
    <property type="entry name" value="Purine and uridine phosphorylases"/>
    <property type="match status" value="1"/>
</dbReference>
<organism evidence="1 2">
    <name type="scientific">[Myrmecia] bisecta</name>
    <dbReference type="NCBI Taxonomy" id="41462"/>
    <lineage>
        <taxon>Eukaryota</taxon>
        <taxon>Viridiplantae</taxon>
        <taxon>Chlorophyta</taxon>
        <taxon>core chlorophytes</taxon>
        <taxon>Trebouxiophyceae</taxon>
        <taxon>Trebouxiales</taxon>
        <taxon>Trebouxiaceae</taxon>
        <taxon>Myrmecia</taxon>
    </lineage>
</organism>
<reference evidence="1 2" key="1">
    <citation type="journal article" date="2024" name="Nat. Commun.">
        <title>Phylogenomics reveals the evolutionary origins of lichenization in chlorophyte algae.</title>
        <authorList>
            <person name="Puginier C."/>
            <person name="Libourel C."/>
            <person name="Otte J."/>
            <person name="Skaloud P."/>
            <person name="Haon M."/>
            <person name="Grisel S."/>
            <person name="Petersen M."/>
            <person name="Berrin J.G."/>
            <person name="Delaux P.M."/>
            <person name="Dal Grande F."/>
            <person name="Keller J."/>
        </authorList>
    </citation>
    <scope>NUCLEOTIDE SEQUENCE [LARGE SCALE GENOMIC DNA]</scope>
    <source>
        <strain evidence="1 2">SAG 2043</strain>
    </source>
</reference>
<sequence length="380" mass="39534">MGGDRVSVLLVADPGDFSGTSEAKYFLSNLSNRVPTSEKNSTVCVAKEMGTLLGQPVLVASTGIGSTAAALCVTEILQCAANIKEIIYMGTSGWSPQLGGTINPGNCSQTSTAPLTRLGDLCITPWSVNWNCKKTDYVDQCGGYPNLCNLPGDIFGPTAGFLYGDCMFSAYSMANLALSDELIGAATSAAAASNFAARSAGVAAKEQDYWGLMSNGTGINYTALLPAAGVRPAVWNYTQCVEVDSQFFYSGPPWEATARNYSALTINQALNTSLTASDVIAVAAMEAIGLAEAMTKFQRVGGSTQIPFTVIRGASNYLYKPVSHNGAGFWSYGAPFVEDIASGYAYAIASASSAVLSLFQSRCSANGGTNGACNFAVQVA</sequence>
<dbReference type="GO" id="GO:0003824">
    <property type="term" value="F:catalytic activity"/>
    <property type="evidence" value="ECO:0007669"/>
    <property type="project" value="InterPro"/>
</dbReference>
<dbReference type="AlphaFoldDB" id="A0AAW1PP59"/>
<keyword evidence="2" id="KW-1185">Reference proteome</keyword>
<dbReference type="GO" id="GO:0009116">
    <property type="term" value="P:nucleoside metabolic process"/>
    <property type="evidence" value="ECO:0007669"/>
    <property type="project" value="InterPro"/>
</dbReference>
<evidence type="ECO:0000313" key="2">
    <source>
        <dbReference type="Proteomes" id="UP001489004"/>
    </source>
</evidence>
<gene>
    <name evidence="1" type="ORF">WJX72_009569</name>
</gene>
<comment type="caution">
    <text evidence="1">The sequence shown here is derived from an EMBL/GenBank/DDBJ whole genome shotgun (WGS) entry which is preliminary data.</text>
</comment>
<protein>
    <submittedName>
        <fullName evidence="1">Uncharacterized protein</fullName>
    </submittedName>
</protein>
<proteinExistence type="predicted"/>
<dbReference type="Gene3D" id="3.40.50.1580">
    <property type="entry name" value="Nucleoside phosphorylase domain"/>
    <property type="match status" value="1"/>
</dbReference>
<dbReference type="Proteomes" id="UP001489004">
    <property type="component" value="Unassembled WGS sequence"/>
</dbReference>
<accession>A0AAW1PP59</accession>
<name>A0AAW1PP59_9CHLO</name>
<dbReference type="InterPro" id="IPR035994">
    <property type="entry name" value="Nucleoside_phosphorylase_sf"/>
</dbReference>
<dbReference type="EMBL" id="JALJOR010000009">
    <property type="protein sequence ID" value="KAK9811758.1"/>
    <property type="molecule type" value="Genomic_DNA"/>
</dbReference>